<accession>A0A919RKX0</accession>
<feature type="compositionally biased region" description="Low complexity" evidence="1">
    <location>
        <begin position="350"/>
        <end position="361"/>
    </location>
</feature>
<gene>
    <name evidence="2" type="ORF">Ssi02_57140</name>
</gene>
<comment type="caution">
    <text evidence="2">The sequence shown here is derived from an EMBL/GenBank/DDBJ whole genome shotgun (WGS) entry which is preliminary data.</text>
</comment>
<protein>
    <recommendedName>
        <fullName evidence="4">CU044_5270 family protein</fullName>
    </recommendedName>
</protein>
<dbReference type="InterPro" id="IPR047789">
    <property type="entry name" value="CU044_5270-like"/>
</dbReference>
<sequence>MDEIKLFGDHPPAGPHYPEEAKRAARRRLLAEADKPRRTSFVFPRIGWQAVAAFGTTVVLVGGVTVALSSAGPRDVPPGAGTSQPAKATALPYGTSGELEPKPGQWIKVESRSSYRNKDDRSKKYIYTDDIRTTWRYYDETKEGLVFFGDSPSVRKAKELSPWLVVTADCPDWEKGWRPNYAYLSGLPTEAKAMRDVLDKRVAYEDTLMSGRGERREFLAFEEVHTLLQDHYVPRAQRAALFEAARSIPGVEIAEGVKDGDGRDGVSLAMTADGVRKEIIFAPETYLYLGARYTAVAGNDHDTPVGTVVGITTQRKTSVVDALPEVPKNALKDSSCDMAKNTKDGERPASDSPSPTSAPNE</sequence>
<organism evidence="2 3">
    <name type="scientific">Sinosporangium siamense</name>
    <dbReference type="NCBI Taxonomy" id="1367973"/>
    <lineage>
        <taxon>Bacteria</taxon>
        <taxon>Bacillati</taxon>
        <taxon>Actinomycetota</taxon>
        <taxon>Actinomycetes</taxon>
        <taxon>Streptosporangiales</taxon>
        <taxon>Streptosporangiaceae</taxon>
        <taxon>Sinosporangium</taxon>
    </lineage>
</organism>
<dbReference type="NCBIfam" id="NF038083">
    <property type="entry name" value="CU044_5270_fam"/>
    <property type="match status" value="1"/>
</dbReference>
<dbReference type="RefSeq" id="WP_204030542.1">
    <property type="nucleotide sequence ID" value="NZ_BOOW01000036.1"/>
</dbReference>
<evidence type="ECO:0000256" key="1">
    <source>
        <dbReference type="SAM" id="MobiDB-lite"/>
    </source>
</evidence>
<keyword evidence="3" id="KW-1185">Reference proteome</keyword>
<dbReference type="Proteomes" id="UP000606172">
    <property type="component" value="Unassembled WGS sequence"/>
</dbReference>
<evidence type="ECO:0000313" key="3">
    <source>
        <dbReference type="Proteomes" id="UP000606172"/>
    </source>
</evidence>
<dbReference type="AlphaFoldDB" id="A0A919RKX0"/>
<feature type="region of interest" description="Disordered" evidence="1">
    <location>
        <begin position="70"/>
        <end position="99"/>
    </location>
</feature>
<reference evidence="2" key="1">
    <citation type="submission" date="2021-01" db="EMBL/GenBank/DDBJ databases">
        <title>Whole genome shotgun sequence of Sinosporangium siamense NBRC 109515.</title>
        <authorList>
            <person name="Komaki H."/>
            <person name="Tamura T."/>
        </authorList>
    </citation>
    <scope>NUCLEOTIDE SEQUENCE</scope>
    <source>
        <strain evidence="2">NBRC 109515</strain>
    </source>
</reference>
<proteinExistence type="predicted"/>
<name>A0A919RKX0_9ACTN</name>
<feature type="region of interest" description="Disordered" evidence="1">
    <location>
        <begin position="330"/>
        <end position="361"/>
    </location>
</feature>
<dbReference type="EMBL" id="BOOW01000036">
    <property type="protein sequence ID" value="GII95483.1"/>
    <property type="molecule type" value="Genomic_DNA"/>
</dbReference>
<feature type="compositionally biased region" description="Basic and acidic residues" evidence="1">
    <location>
        <begin position="330"/>
        <end position="349"/>
    </location>
</feature>
<evidence type="ECO:0000313" key="2">
    <source>
        <dbReference type="EMBL" id="GII95483.1"/>
    </source>
</evidence>
<evidence type="ECO:0008006" key="4">
    <source>
        <dbReference type="Google" id="ProtNLM"/>
    </source>
</evidence>